<protein>
    <submittedName>
        <fullName evidence="1">Uncharacterized protein</fullName>
    </submittedName>
</protein>
<reference evidence="1 2" key="1">
    <citation type="submission" date="2019-11" db="EMBL/GenBank/DDBJ databases">
        <title>Whole genome sequence of Oryza granulata.</title>
        <authorList>
            <person name="Li W."/>
        </authorList>
    </citation>
    <scope>NUCLEOTIDE SEQUENCE [LARGE SCALE GENOMIC DNA]</scope>
    <source>
        <strain evidence="2">cv. Menghai</strain>
        <tissue evidence="1">Leaf</tissue>
    </source>
</reference>
<name>A0A6G1FBD8_9ORYZ</name>
<accession>A0A6G1FBD8</accession>
<dbReference type="EMBL" id="SPHZ02000001">
    <property type="protein sequence ID" value="KAF0934237.1"/>
    <property type="molecule type" value="Genomic_DNA"/>
</dbReference>
<evidence type="ECO:0000313" key="2">
    <source>
        <dbReference type="Proteomes" id="UP000479710"/>
    </source>
</evidence>
<sequence>MPLAATTPAYMQPHGSTHSALHVRRVSLLLRPVHRLLATGGQGTNGRVSSRTRSAFGNGAELILGTCLTE</sequence>
<gene>
    <name evidence="1" type="ORF">E2562_023599</name>
</gene>
<evidence type="ECO:0000313" key="1">
    <source>
        <dbReference type="EMBL" id="KAF0934237.1"/>
    </source>
</evidence>
<comment type="caution">
    <text evidence="1">The sequence shown here is derived from an EMBL/GenBank/DDBJ whole genome shotgun (WGS) entry which is preliminary data.</text>
</comment>
<organism evidence="1 2">
    <name type="scientific">Oryza meyeriana var. granulata</name>
    <dbReference type="NCBI Taxonomy" id="110450"/>
    <lineage>
        <taxon>Eukaryota</taxon>
        <taxon>Viridiplantae</taxon>
        <taxon>Streptophyta</taxon>
        <taxon>Embryophyta</taxon>
        <taxon>Tracheophyta</taxon>
        <taxon>Spermatophyta</taxon>
        <taxon>Magnoliopsida</taxon>
        <taxon>Liliopsida</taxon>
        <taxon>Poales</taxon>
        <taxon>Poaceae</taxon>
        <taxon>BOP clade</taxon>
        <taxon>Oryzoideae</taxon>
        <taxon>Oryzeae</taxon>
        <taxon>Oryzinae</taxon>
        <taxon>Oryza</taxon>
        <taxon>Oryza meyeriana</taxon>
    </lineage>
</organism>
<keyword evidence="2" id="KW-1185">Reference proteome</keyword>
<dbReference type="AlphaFoldDB" id="A0A6G1FBD8"/>
<proteinExistence type="predicted"/>
<dbReference type="Proteomes" id="UP000479710">
    <property type="component" value="Unassembled WGS sequence"/>
</dbReference>